<comment type="caution">
    <text evidence="1">The sequence shown here is derived from an EMBL/GenBank/DDBJ whole genome shotgun (WGS) entry which is preliminary data.</text>
</comment>
<protein>
    <submittedName>
        <fullName evidence="1">Uncharacterized protein</fullName>
    </submittedName>
</protein>
<dbReference type="EMBL" id="LVLJ01003561">
    <property type="protein sequence ID" value="OAE20905.1"/>
    <property type="molecule type" value="Genomic_DNA"/>
</dbReference>
<evidence type="ECO:0000313" key="1">
    <source>
        <dbReference type="EMBL" id="OAE20905.1"/>
    </source>
</evidence>
<accession>A0A176VLS9</accession>
<reference evidence="1" key="1">
    <citation type="submission" date="2016-03" db="EMBL/GenBank/DDBJ databases">
        <title>Mechanisms controlling the formation of the plant cell surface in tip-growing cells are functionally conserved among land plants.</title>
        <authorList>
            <person name="Honkanen S."/>
            <person name="Jones V.A."/>
            <person name="Morieri G."/>
            <person name="Champion C."/>
            <person name="Hetherington A.J."/>
            <person name="Kelly S."/>
            <person name="Saint-Marcoux D."/>
            <person name="Proust H."/>
            <person name="Prescott H."/>
            <person name="Dolan L."/>
        </authorList>
    </citation>
    <scope>NUCLEOTIDE SEQUENCE [LARGE SCALE GENOMIC DNA]</scope>
    <source>
        <tissue evidence="1">Whole gametophyte</tissue>
    </source>
</reference>
<name>A0A176VLS9_MARPO</name>
<dbReference type="Proteomes" id="UP000077202">
    <property type="component" value="Unassembled WGS sequence"/>
</dbReference>
<dbReference type="AlphaFoldDB" id="A0A176VLS9"/>
<evidence type="ECO:0000313" key="2">
    <source>
        <dbReference type="Proteomes" id="UP000077202"/>
    </source>
</evidence>
<gene>
    <name evidence="1" type="ORF">AXG93_3256s1520</name>
</gene>
<proteinExistence type="predicted"/>
<keyword evidence="2" id="KW-1185">Reference proteome</keyword>
<sequence>MCRALCPDSNKRAKDNSVTPFNPVASSEAQMLMRSRTGVWSSPWNFGSVFDGRLEEVRMGATFRVWVEFLEPEDEVRLFFPPRSDGGSQDSERLQHPEDTHPEISALEHVDMVLFTEVVASIQARIEACTEIMGDRAHPEPGTSHVSVAFVSSIAKSSGHEAVLELFSPKF</sequence>
<organism evidence="1 2">
    <name type="scientific">Marchantia polymorpha subsp. ruderalis</name>
    <dbReference type="NCBI Taxonomy" id="1480154"/>
    <lineage>
        <taxon>Eukaryota</taxon>
        <taxon>Viridiplantae</taxon>
        <taxon>Streptophyta</taxon>
        <taxon>Embryophyta</taxon>
        <taxon>Marchantiophyta</taxon>
        <taxon>Marchantiopsida</taxon>
        <taxon>Marchantiidae</taxon>
        <taxon>Marchantiales</taxon>
        <taxon>Marchantiaceae</taxon>
        <taxon>Marchantia</taxon>
    </lineage>
</organism>